<dbReference type="PANTHER" id="PTHR46602">
    <property type="entry name" value="PROTEIN SUPPRESSOR OF GENE SILENCING 3"/>
    <property type="match status" value="1"/>
</dbReference>
<feature type="coiled-coil region" evidence="1">
    <location>
        <begin position="80"/>
        <end position="167"/>
    </location>
</feature>
<dbReference type="InParanoid" id="A0A2P5BFQ3"/>
<gene>
    <name evidence="2" type="ORF">TorRG33x02_322940</name>
</gene>
<evidence type="ECO:0000256" key="1">
    <source>
        <dbReference type="SAM" id="Coils"/>
    </source>
</evidence>
<dbReference type="GO" id="GO:0051607">
    <property type="term" value="P:defense response to virus"/>
    <property type="evidence" value="ECO:0007669"/>
    <property type="project" value="InterPro"/>
</dbReference>
<dbReference type="STRING" id="63057.A0A2P5BFQ3"/>
<dbReference type="Proteomes" id="UP000237000">
    <property type="component" value="Unassembled WGS sequence"/>
</dbReference>
<protein>
    <submittedName>
        <fullName evidence="2">Uncharacterized protein</fullName>
    </submittedName>
</protein>
<keyword evidence="1" id="KW-0175">Coiled coil</keyword>
<dbReference type="PANTHER" id="PTHR46602:SF1">
    <property type="entry name" value="PROTEIN SUPPRESSOR OF GENE SILENCING 3"/>
    <property type="match status" value="1"/>
</dbReference>
<dbReference type="EMBL" id="JXTC01000532">
    <property type="protein sequence ID" value="PON47631.1"/>
    <property type="molecule type" value="Genomic_DNA"/>
</dbReference>
<comment type="caution">
    <text evidence="2">The sequence shown here is derived from an EMBL/GenBank/DDBJ whole genome shotgun (WGS) entry which is preliminary data.</text>
</comment>
<name>A0A2P5BFQ3_TREOI</name>
<reference evidence="3" key="1">
    <citation type="submission" date="2016-06" db="EMBL/GenBank/DDBJ databases">
        <title>Parallel loss of symbiosis genes in relatives of nitrogen-fixing non-legume Parasponia.</title>
        <authorList>
            <person name="Van Velzen R."/>
            <person name="Holmer R."/>
            <person name="Bu F."/>
            <person name="Rutten L."/>
            <person name="Van Zeijl A."/>
            <person name="Liu W."/>
            <person name="Santuari L."/>
            <person name="Cao Q."/>
            <person name="Sharma T."/>
            <person name="Shen D."/>
            <person name="Roswanjaya Y."/>
            <person name="Wardhani T."/>
            <person name="Kalhor M.S."/>
            <person name="Jansen J."/>
            <person name="Van den Hoogen J."/>
            <person name="Gungor B."/>
            <person name="Hartog M."/>
            <person name="Hontelez J."/>
            <person name="Verver J."/>
            <person name="Yang W.-C."/>
            <person name="Schijlen E."/>
            <person name="Repin R."/>
            <person name="Schilthuizen M."/>
            <person name="Schranz E."/>
            <person name="Heidstra R."/>
            <person name="Miyata K."/>
            <person name="Fedorova E."/>
            <person name="Kohlen W."/>
            <person name="Bisseling T."/>
            <person name="Smit S."/>
            <person name="Geurts R."/>
        </authorList>
    </citation>
    <scope>NUCLEOTIDE SEQUENCE [LARGE SCALE GENOMIC DNA]</scope>
    <source>
        <strain evidence="3">cv. RG33-2</strain>
    </source>
</reference>
<organism evidence="2 3">
    <name type="scientific">Trema orientale</name>
    <name type="common">Charcoal tree</name>
    <name type="synonym">Celtis orientalis</name>
    <dbReference type="NCBI Taxonomy" id="63057"/>
    <lineage>
        <taxon>Eukaryota</taxon>
        <taxon>Viridiplantae</taxon>
        <taxon>Streptophyta</taxon>
        <taxon>Embryophyta</taxon>
        <taxon>Tracheophyta</taxon>
        <taxon>Spermatophyta</taxon>
        <taxon>Magnoliopsida</taxon>
        <taxon>eudicotyledons</taxon>
        <taxon>Gunneridae</taxon>
        <taxon>Pentapetalae</taxon>
        <taxon>rosids</taxon>
        <taxon>fabids</taxon>
        <taxon>Rosales</taxon>
        <taxon>Cannabaceae</taxon>
        <taxon>Trema</taxon>
    </lineage>
</organism>
<dbReference type="AlphaFoldDB" id="A0A2P5BFQ3"/>
<keyword evidence="3" id="KW-1185">Reference proteome</keyword>
<dbReference type="InterPro" id="IPR044287">
    <property type="entry name" value="SGS3"/>
</dbReference>
<dbReference type="GO" id="GO:0031047">
    <property type="term" value="P:regulatory ncRNA-mediated gene silencing"/>
    <property type="evidence" value="ECO:0007669"/>
    <property type="project" value="InterPro"/>
</dbReference>
<proteinExistence type="predicted"/>
<dbReference type="OrthoDB" id="1936239at2759"/>
<evidence type="ECO:0000313" key="2">
    <source>
        <dbReference type="EMBL" id="PON47631.1"/>
    </source>
</evidence>
<accession>A0A2P5BFQ3</accession>
<sequence length="182" mass="21684">MIPKGNGIVLPAVVVLAPFTGKSMLKYDTRSYHDMVVNQIQQMGEDNQQLGYYKDKLGEEKKHSKALEESFEIVSQKLRKTMEENRIVRQRTKMQQEENKEEVIYPLVFSKFIKSQDKEMEDYVEEREKLMKAHEEKFNDMRRRHWEEELELEKEFINAELTHLMNKYSPIHPKDTSNNGDV</sequence>
<evidence type="ECO:0000313" key="3">
    <source>
        <dbReference type="Proteomes" id="UP000237000"/>
    </source>
</evidence>